<reference evidence="2" key="1">
    <citation type="submission" date="2022-06" db="EMBL/GenBank/DDBJ databases">
        <title>Gracilimonas sp. CAU 1638 isolated from sea sediment.</title>
        <authorList>
            <person name="Kim W."/>
        </authorList>
    </citation>
    <scope>NUCLEOTIDE SEQUENCE</scope>
    <source>
        <strain evidence="2">CAU 1638</strain>
    </source>
</reference>
<protein>
    <recommendedName>
        <fullName evidence="4">LPP20 lipoprotein</fullName>
    </recommendedName>
</protein>
<gene>
    <name evidence="2" type="ORF">NM125_13465</name>
</gene>
<keyword evidence="1" id="KW-0732">Signal</keyword>
<evidence type="ECO:0008006" key="4">
    <source>
        <dbReference type="Google" id="ProtNLM"/>
    </source>
</evidence>
<keyword evidence="3" id="KW-1185">Reference proteome</keyword>
<name>A0A9X2L586_9BACT</name>
<feature type="chain" id="PRO_5040846051" description="LPP20 lipoprotein" evidence="1">
    <location>
        <begin position="28"/>
        <end position="177"/>
    </location>
</feature>
<comment type="caution">
    <text evidence="2">The sequence shown here is derived from an EMBL/GenBank/DDBJ whole genome shotgun (WGS) entry which is preliminary data.</text>
</comment>
<dbReference type="RefSeq" id="WP_255135488.1">
    <property type="nucleotide sequence ID" value="NZ_JANDBC010000003.1"/>
</dbReference>
<evidence type="ECO:0000313" key="3">
    <source>
        <dbReference type="Proteomes" id="UP001139125"/>
    </source>
</evidence>
<dbReference type="AlphaFoldDB" id="A0A9X2L586"/>
<dbReference type="Proteomes" id="UP001139125">
    <property type="component" value="Unassembled WGS sequence"/>
</dbReference>
<sequence length="177" mass="19181">MTHFFKVSVFISALLIGFTACSSSEKAASTSSPAMYPAWYSTAAFDADSTSFHGFATAISTDSVVAIANAELQARTNLESAIAYKMEEVRTALEEEGNSTVTNSDFILTLRNAHNQVQETASVSNGASRSDEGYYRGYAKVSITKSDFDQLMKSAFSGKPDYWQLFSSSAAYADEMN</sequence>
<dbReference type="EMBL" id="JANDBC010000003">
    <property type="protein sequence ID" value="MCP9292591.1"/>
    <property type="molecule type" value="Genomic_DNA"/>
</dbReference>
<accession>A0A9X2L586</accession>
<evidence type="ECO:0000313" key="2">
    <source>
        <dbReference type="EMBL" id="MCP9292591.1"/>
    </source>
</evidence>
<dbReference type="PROSITE" id="PS51257">
    <property type="entry name" value="PROKAR_LIPOPROTEIN"/>
    <property type="match status" value="1"/>
</dbReference>
<proteinExistence type="predicted"/>
<evidence type="ECO:0000256" key="1">
    <source>
        <dbReference type="SAM" id="SignalP"/>
    </source>
</evidence>
<feature type="signal peptide" evidence="1">
    <location>
        <begin position="1"/>
        <end position="27"/>
    </location>
</feature>
<organism evidence="2 3">
    <name type="scientific">Gracilimonas sediminicola</name>
    <dbReference type="NCBI Taxonomy" id="2952158"/>
    <lineage>
        <taxon>Bacteria</taxon>
        <taxon>Pseudomonadati</taxon>
        <taxon>Balneolota</taxon>
        <taxon>Balneolia</taxon>
        <taxon>Balneolales</taxon>
        <taxon>Balneolaceae</taxon>
        <taxon>Gracilimonas</taxon>
    </lineage>
</organism>